<dbReference type="OrthoDB" id="9776822at2"/>
<dbReference type="Proteomes" id="UP000245765">
    <property type="component" value="Unassembled WGS sequence"/>
</dbReference>
<feature type="domain" description="Carbohydrate kinase PfkB" evidence="3">
    <location>
        <begin position="169"/>
        <end position="315"/>
    </location>
</feature>
<dbReference type="GO" id="GO:0016301">
    <property type="term" value="F:kinase activity"/>
    <property type="evidence" value="ECO:0007669"/>
    <property type="project" value="UniProtKB-KW"/>
</dbReference>
<dbReference type="InterPro" id="IPR002173">
    <property type="entry name" value="Carboh/pur_kinase_PfkB_CS"/>
</dbReference>
<dbReference type="AlphaFoldDB" id="A0A317FNB3"/>
<proteinExistence type="predicted"/>
<evidence type="ECO:0000256" key="2">
    <source>
        <dbReference type="ARBA" id="ARBA00022777"/>
    </source>
</evidence>
<comment type="caution">
    <text evidence="4">The sequence shown here is derived from an EMBL/GenBank/DDBJ whole genome shotgun (WGS) entry which is preliminary data.</text>
</comment>
<dbReference type="PANTHER" id="PTHR10584">
    <property type="entry name" value="SUGAR KINASE"/>
    <property type="match status" value="1"/>
</dbReference>
<dbReference type="PANTHER" id="PTHR10584:SF166">
    <property type="entry name" value="RIBOKINASE"/>
    <property type="match status" value="1"/>
</dbReference>
<dbReference type="Gene3D" id="3.40.1190.20">
    <property type="match status" value="1"/>
</dbReference>
<name>A0A317FNB3_9PROT</name>
<protein>
    <recommendedName>
        <fullName evidence="3">Carbohydrate kinase PfkB domain-containing protein</fullName>
    </recommendedName>
</protein>
<evidence type="ECO:0000256" key="1">
    <source>
        <dbReference type="ARBA" id="ARBA00022679"/>
    </source>
</evidence>
<gene>
    <name evidence="4" type="ORF">DFH01_06855</name>
</gene>
<dbReference type="RefSeq" id="WP_109869579.1">
    <property type="nucleotide sequence ID" value="NZ_QGNA01000001.1"/>
</dbReference>
<dbReference type="InterPro" id="IPR011611">
    <property type="entry name" value="PfkB_dom"/>
</dbReference>
<organism evidence="4 5">
    <name type="scientific">Falsiroseomonas bella</name>
    <dbReference type="NCBI Taxonomy" id="2184016"/>
    <lineage>
        <taxon>Bacteria</taxon>
        <taxon>Pseudomonadati</taxon>
        <taxon>Pseudomonadota</taxon>
        <taxon>Alphaproteobacteria</taxon>
        <taxon>Acetobacterales</taxon>
        <taxon>Roseomonadaceae</taxon>
        <taxon>Falsiroseomonas</taxon>
    </lineage>
</organism>
<keyword evidence="2" id="KW-0418">Kinase</keyword>
<evidence type="ECO:0000313" key="5">
    <source>
        <dbReference type="Proteomes" id="UP000245765"/>
    </source>
</evidence>
<sequence length="339" mass="34612">MTPQLFTAGGATLDCIVAADGALALAQIGGNAIHSAVGATLMGARAGIVARVPQGWPVHQLIGTPLDATGIRIEPAALPDPEWFFHRPDGSRVDRLHASLREADAFGIRGASVSPAAAKAWECHLRARPDRPGYAAFRAAHPVLPEHVPPIWWSARGLHVAPGVTAAQLALARAARQRGLIVTLDPGFTARSLSPDQLEALLGACHVFLPSEAELQALRPGLSPASALASLARPDGPVLLAKLGAAGALLLDPRDGLPQPLPALPVSAIDPTGAGDAFAGGVLAGLVAGEPVARAAARGLVAGACAVEAMGALAPLALPPEQIAARRARIEQLITRSLP</sequence>
<keyword evidence="1" id="KW-0808">Transferase</keyword>
<dbReference type="PROSITE" id="PS00584">
    <property type="entry name" value="PFKB_KINASES_2"/>
    <property type="match status" value="1"/>
</dbReference>
<evidence type="ECO:0000313" key="4">
    <source>
        <dbReference type="EMBL" id="PWS38958.1"/>
    </source>
</evidence>
<dbReference type="SUPFAM" id="SSF53613">
    <property type="entry name" value="Ribokinase-like"/>
    <property type="match status" value="1"/>
</dbReference>
<dbReference type="InterPro" id="IPR029056">
    <property type="entry name" value="Ribokinase-like"/>
</dbReference>
<dbReference type="Pfam" id="PF00294">
    <property type="entry name" value="PfkB"/>
    <property type="match status" value="1"/>
</dbReference>
<reference evidence="5" key="1">
    <citation type="submission" date="2018-05" db="EMBL/GenBank/DDBJ databases">
        <authorList>
            <person name="Du Z."/>
            <person name="Wang X."/>
        </authorList>
    </citation>
    <scope>NUCLEOTIDE SEQUENCE [LARGE SCALE GENOMIC DNA]</scope>
    <source>
        <strain evidence="5">CQN31</strain>
    </source>
</reference>
<keyword evidence="5" id="KW-1185">Reference proteome</keyword>
<accession>A0A317FNB3</accession>
<evidence type="ECO:0000259" key="3">
    <source>
        <dbReference type="Pfam" id="PF00294"/>
    </source>
</evidence>
<dbReference type="EMBL" id="QGNA01000001">
    <property type="protein sequence ID" value="PWS38958.1"/>
    <property type="molecule type" value="Genomic_DNA"/>
</dbReference>
<dbReference type="GO" id="GO:0005829">
    <property type="term" value="C:cytosol"/>
    <property type="evidence" value="ECO:0007669"/>
    <property type="project" value="TreeGrafter"/>
</dbReference>